<dbReference type="InterPro" id="IPR050748">
    <property type="entry name" value="Glycosyltrans_8_dom-fam"/>
</dbReference>
<dbReference type="InterPro" id="IPR002495">
    <property type="entry name" value="Glyco_trans_8"/>
</dbReference>
<dbReference type="GO" id="GO:0016757">
    <property type="term" value="F:glycosyltransferase activity"/>
    <property type="evidence" value="ECO:0007669"/>
    <property type="project" value="UniProtKB-KW"/>
</dbReference>
<keyword evidence="5" id="KW-1185">Reference proteome</keyword>
<name>A0A3A9ALV5_9FIRM</name>
<gene>
    <name evidence="4" type="ORF">D7V94_06770</name>
</gene>
<dbReference type="RefSeq" id="WP_120468098.1">
    <property type="nucleotide sequence ID" value="NZ_RAYQ01000005.1"/>
</dbReference>
<proteinExistence type="predicted"/>
<dbReference type="InterPro" id="IPR029044">
    <property type="entry name" value="Nucleotide-diphossugar_trans"/>
</dbReference>
<reference evidence="4 5" key="1">
    <citation type="submission" date="2018-09" db="EMBL/GenBank/DDBJ databases">
        <title>Murine metabolic-syndrome-specific gut microbial biobank.</title>
        <authorList>
            <person name="Liu C."/>
        </authorList>
    </citation>
    <scope>NUCLEOTIDE SEQUENCE [LARGE SCALE GENOMIC DNA]</scope>
    <source>
        <strain evidence="4 5">0.1xD8-82</strain>
    </source>
</reference>
<dbReference type="AlphaFoldDB" id="A0A3A9ALV5"/>
<evidence type="ECO:0000256" key="1">
    <source>
        <dbReference type="ARBA" id="ARBA00022676"/>
    </source>
</evidence>
<sequence length="319" mass="37905">MNEKRRINITLSLNSKYMRYAYVMLTSLFENQPDSLDIHVYLLHSDLTEEDRSHLGNLVKSYGGKVYWCPVDVEVFSADLPVSSNWSLETYFRLLLVDILPEDVERIIYLDVDIIINHSLEDLFFTDLDEKLLGACEDINKPPFGDNRDAIFSEQLQNGFTYFCAGVMLLNIKELRGKYCFRDYMALAEKMDFKMVALDQDLLNYMHWKEVKLLDGTKYSMFARSVYYFDNIHYDDAKKLGSIVHFIGRKPWEGQYIHYDIEQLWWDYAKLTPFYYELMEEYIYNAVHDPVLLEEERRIHEELDNMRALCRRILAVAEK</sequence>
<accession>A0A3A9ALV5</accession>
<protein>
    <submittedName>
        <fullName evidence="4">Glycosyltransferase family 8 protein</fullName>
    </submittedName>
</protein>
<keyword evidence="2 4" id="KW-0808">Transferase</keyword>
<keyword evidence="3" id="KW-0479">Metal-binding</keyword>
<dbReference type="PANTHER" id="PTHR13778">
    <property type="entry name" value="GLYCOSYLTRANSFERASE 8 DOMAIN-CONTAINING PROTEIN"/>
    <property type="match status" value="1"/>
</dbReference>
<dbReference type="Proteomes" id="UP000280696">
    <property type="component" value="Unassembled WGS sequence"/>
</dbReference>
<dbReference type="Pfam" id="PF01501">
    <property type="entry name" value="Glyco_transf_8"/>
    <property type="match status" value="1"/>
</dbReference>
<dbReference type="SUPFAM" id="SSF53448">
    <property type="entry name" value="Nucleotide-diphospho-sugar transferases"/>
    <property type="match status" value="1"/>
</dbReference>
<evidence type="ECO:0000313" key="5">
    <source>
        <dbReference type="Proteomes" id="UP000280696"/>
    </source>
</evidence>
<comment type="caution">
    <text evidence="4">The sequence shown here is derived from an EMBL/GenBank/DDBJ whole genome shotgun (WGS) entry which is preliminary data.</text>
</comment>
<dbReference type="Gene3D" id="3.90.550.10">
    <property type="entry name" value="Spore Coat Polysaccharide Biosynthesis Protein SpsA, Chain A"/>
    <property type="match status" value="1"/>
</dbReference>
<keyword evidence="1" id="KW-0328">Glycosyltransferase</keyword>
<organism evidence="4 5">
    <name type="scientific">Parablautia intestinalis</name>
    <dbReference type="NCBI Taxonomy" id="2320100"/>
    <lineage>
        <taxon>Bacteria</taxon>
        <taxon>Bacillati</taxon>
        <taxon>Bacillota</taxon>
        <taxon>Clostridia</taxon>
        <taxon>Lachnospirales</taxon>
        <taxon>Lachnospiraceae</taxon>
        <taxon>Parablautia</taxon>
    </lineage>
</organism>
<evidence type="ECO:0000256" key="2">
    <source>
        <dbReference type="ARBA" id="ARBA00022679"/>
    </source>
</evidence>
<dbReference type="PANTHER" id="PTHR13778:SF47">
    <property type="entry name" value="LIPOPOLYSACCHARIDE 1,3-GALACTOSYLTRANSFERASE"/>
    <property type="match status" value="1"/>
</dbReference>
<dbReference type="OrthoDB" id="9798746at2"/>
<dbReference type="GO" id="GO:0046872">
    <property type="term" value="F:metal ion binding"/>
    <property type="evidence" value="ECO:0007669"/>
    <property type="project" value="UniProtKB-KW"/>
</dbReference>
<evidence type="ECO:0000313" key="4">
    <source>
        <dbReference type="EMBL" id="RKI92377.1"/>
    </source>
</evidence>
<dbReference type="CDD" id="cd04194">
    <property type="entry name" value="GT8_A4GalT_like"/>
    <property type="match status" value="1"/>
</dbReference>
<evidence type="ECO:0000256" key="3">
    <source>
        <dbReference type="ARBA" id="ARBA00022723"/>
    </source>
</evidence>
<dbReference type="EMBL" id="RAYQ01000005">
    <property type="protein sequence ID" value="RKI92377.1"/>
    <property type="molecule type" value="Genomic_DNA"/>
</dbReference>